<accession>A0A090DY84</accession>
<gene>
    <name evidence="1" type="ORF">CSEC_0871</name>
</gene>
<dbReference type="AlphaFoldDB" id="A0A090DY84"/>
<evidence type="ECO:0000313" key="1">
    <source>
        <dbReference type="EMBL" id="CDR33699.1"/>
    </source>
</evidence>
<sequence length="145" mass="16773">MNNMDFSSYLNRKDDALYEGYLDLIEQAKKDPEVRKELNNGRVWVEFSRKMFDENGSYTLKSDKYSGGLGGGPTLSSMAQFLMFNGLVEEALAVLDESLKHPEKDRLLGHNISFMNLSIEYANKEQAEKIQELMKSFDNRRRNFI</sequence>
<reference evidence="1" key="2">
    <citation type="submission" date="2014-09" db="EMBL/GenBank/DDBJ databases">
        <title>Criblamydia sequanensis harbors a mega-plasmid encoding arsenite resistance.</title>
        <authorList>
            <person name="Bertelli C."/>
            <person name="Goesmann A."/>
            <person name="Greub G."/>
        </authorList>
    </citation>
    <scope>NUCLEOTIDE SEQUENCE [LARGE SCALE GENOMIC DNA]</scope>
    <source>
        <strain evidence="1">CRIB-18</strain>
    </source>
</reference>
<comment type="caution">
    <text evidence="1">The sequence shown here is derived from an EMBL/GenBank/DDBJ whole genome shotgun (WGS) entry which is preliminary data.</text>
</comment>
<name>A0A090DY84_9BACT</name>
<organism evidence="1 2">
    <name type="scientific">Candidatus Criblamydia sequanensis CRIB-18</name>
    <dbReference type="NCBI Taxonomy" id="1437425"/>
    <lineage>
        <taxon>Bacteria</taxon>
        <taxon>Pseudomonadati</taxon>
        <taxon>Chlamydiota</taxon>
        <taxon>Chlamydiia</taxon>
        <taxon>Parachlamydiales</taxon>
        <taxon>Candidatus Criblamydiaceae</taxon>
        <taxon>Candidatus Criblamydia</taxon>
    </lineage>
</organism>
<evidence type="ECO:0000313" key="2">
    <source>
        <dbReference type="Proteomes" id="UP000031552"/>
    </source>
</evidence>
<protein>
    <submittedName>
        <fullName evidence="1">Uncharacterized protein</fullName>
    </submittedName>
</protein>
<keyword evidence="2" id="KW-1185">Reference proteome</keyword>
<dbReference type="EMBL" id="CCEJ010000003">
    <property type="protein sequence ID" value="CDR33699.1"/>
    <property type="molecule type" value="Genomic_DNA"/>
</dbReference>
<reference evidence="1" key="1">
    <citation type="submission" date="2013-12" db="EMBL/GenBank/DDBJ databases">
        <authorList>
            <person name="Linke B."/>
        </authorList>
    </citation>
    <scope>NUCLEOTIDE SEQUENCE [LARGE SCALE GENOMIC DNA]</scope>
    <source>
        <strain evidence="1">CRIB-18</strain>
    </source>
</reference>
<dbReference type="Proteomes" id="UP000031552">
    <property type="component" value="Unassembled WGS sequence"/>
</dbReference>
<proteinExistence type="predicted"/>
<dbReference type="RefSeq" id="WP_041017137.1">
    <property type="nucleotide sequence ID" value="NZ_CCEJ010000003.1"/>
</dbReference>